<dbReference type="Gene3D" id="3.30.60.90">
    <property type="match status" value="1"/>
</dbReference>
<evidence type="ECO:0000256" key="2">
    <source>
        <dbReference type="ARBA" id="ARBA00022553"/>
    </source>
</evidence>
<accession>A0A815IKP6</accession>
<dbReference type="GO" id="GO:0016020">
    <property type="term" value="C:membrane"/>
    <property type="evidence" value="ECO:0007669"/>
    <property type="project" value="TreeGrafter"/>
</dbReference>
<comment type="caution">
    <text evidence="10">The sequence shown here is derived from an EMBL/GenBank/DDBJ whole genome shotgun (WGS) entry which is preliminary data.</text>
</comment>
<proteinExistence type="predicted"/>
<dbReference type="SUPFAM" id="SSF57850">
    <property type="entry name" value="RING/U-box"/>
    <property type="match status" value="1"/>
</dbReference>
<name>A0A815IKP6_ADIRI</name>
<dbReference type="GO" id="GO:0008270">
    <property type="term" value="F:zinc ion binding"/>
    <property type="evidence" value="ECO:0007669"/>
    <property type="project" value="UniProtKB-KW"/>
</dbReference>
<evidence type="ECO:0000313" key="10">
    <source>
        <dbReference type="EMBL" id="CAF1366782.1"/>
    </source>
</evidence>
<keyword evidence="3" id="KW-0436">Ligase</keyword>
<dbReference type="PROSITE" id="PS50075">
    <property type="entry name" value="CARRIER"/>
    <property type="match status" value="1"/>
</dbReference>
<dbReference type="InterPro" id="IPR006162">
    <property type="entry name" value="Ppantetheine_attach_site"/>
</dbReference>
<keyword evidence="11" id="KW-1185">Reference proteome</keyword>
<dbReference type="Gene3D" id="3.40.50.720">
    <property type="entry name" value="NAD(P)-binding Rossmann-like Domain"/>
    <property type="match status" value="1"/>
</dbReference>
<dbReference type="SUPFAM" id="SSF51735">
    <property type="entry name" value="NAD(P)-binding Rossmann-fold domains"/>
    <property type="match status" value="1"/>
</dbReference>
<dbReference type="InterPro" id="IPR009081">
    <property type="entry name" value="PP-bd_ACP"/>
</dbReference>
<dbReference type="EMBL" id="CAJNOR010003005">
    <property type="protein sequence ID" value="CAF1366782.1"/>
    <property type="molecule type" value="Genomic_DNA"/>
</dbReference>
<dbReference type="SUPFAM" id="SSF47336">
    <property type="entry name" value="ACP-like"/>
    <property type="match status" value="1"/>
</dbReference>
<evidence type="ECO:0000256" key="7">
    <source>
        <dbReference type="ARBA" id="ARBA00022833"/>
    </source>
</evidence>
<dbReference type="InterPro" id="IPR013120">
    <property type="entry name" value="FAR_NAD-bd"/>
</dbReference>
<dbReference type="InterPro" id="IPR036291">
    <property type="entry name" value="NAD(P)-bd_dom_sf"/>
</dbReference>
<sequence length="1113" mass="125066">MSTTPPRKVSLWHCDKCNRKIFHGELRYNCTVCYDYDHCENCATNSDSPHPHRLVPELAYGTAKKHKSHTEDTKDVADLLQTAMAIYHDRHCLGTRDRDHDNPSIYKDSYSWLTFKTIGDRAKNFAHGLRQLINPRQHLAICAANRPEWIITDFACVFQSIISVPIYTLFTDREMIYVLNNTKISVIVCDGEMLSRFVGIRSECPSVEHIVCMDPVPDELMNKEGNPSIHWMNKIEDDGLASKHTYVAIEPDDCFTIFYTSGSSGFPKGAIVSHKAVSASVPHRLPSAASDSIHFSYRPLAWASDRDAVITTFLSGGRTGFWTGDPSRLMEELALVRPCEFSASPAIWNKIYTEFKTALHLQSVNFSPEAIANEERRLLEQFSKLIPTRCRYLTTGGASISPAVLNFMKRCFTQCIVNESYGTTECGSVTFNNVIDDNLQFRLESVHDMNYTINDQPYPRGELLVKTNQMFSGYINNPDETNAALTEDGFFRTGDIVELQGNQGSQVTIHIIDRKKNFFKLSQGQFVSPEYLQSIYIQSPFIEQIYIHGDLLSHSVSAVIVPNLQYAQSFAQQHHLPLPLDLHHPHPLFYQAIQQDLRSIAKKEALRTHEIPSHIVIDFQPFSPENGLLTSSYKLCRHKIAVHYAQQLANKHSTIERQLKSIIETVTSTSTSTDDQHSNSILTSGADSLSAIRLSRMIEHDLGVSIPTNVLFDPQMTLAQLTSLVQHPSQLASLSHSIAQQLTQDANADLNIAVHGYKSTLSSYPSVIFVTGTTGFVGAFLLAELLRVCPSTSRFVCLVRCADGTIDAVDRVQQNMSFYQIWKDEYAHRISAVRGDLSKSRLGIVDEHEYNRLASEVDVIYHCGAAVNFVLPYHHLYGPNVNGTREIIRLATHHSDACIPIHYISTISVVGRDSADELVGGYGQSKWVAEKMVSGAIECGVRAVIYRLGLMCADSENGGCNVHDVYTMLFGEMMKMKCYRKSWHGGRMSGLPVDYAMRRVVCLSDGERSSWGSVHDVMDAESEVTFEEVVSGMGACGIEMEGVSDDEWKKRLNKESSFTDSIREELFANAFRHYEVGLSGRFSTNLSSVELPPMNKDYLKKWFAFILKYVVNK</sequence>
<dbReference type="InterPro" id="IPR043145">
    <property type="entry name" value="Znf_ZZ_sf"/>
</dbReference>
<dbReference type="AlphaFoldDB" id="A0A815IKP6"/>
<evidence type="ECO:0000256" key="3">
    <source>
        <dbReference type="ARBA" id="ARBA00022598"/>
    </source>
</evidence>
<dbReference type="PANTHER" id="PTHR43272:SF91">
    <property type="entry name" value="CARRIER DOMAIN-CONTAINING PROTEIN"/>
    <property type="match status" value="1"/>
</dbReference>
<dbReference type="GO" id="GO:0004467">
    <property type="term" value="F:long-chain fatty acid-CoA ligase activity"/>
    <property type="evidence" value="ECO:0007669"/>
    <property type="project" value="UniProtKB-EC"/>
</dbReference>
<keyword evidence="6" id="KW-0443">Lipid metabolism</keyword>
<organism evidence="10 11">
    <name type="scientific">Adineta ricciae</name>
    <name type="common">Rotifer</name>
    <dbReference type="NCBI Taxonomy" id="249248"/>
    <lineage>
        <taxon>Eukaryota</taxon>
        <taxon>Metazoa</taxon>
        <taxon>Spiralia</taxon>
        <taxon>Gnathifera</taxon>
        <taxon>Rotifera</taxon>
        <taxon>Eurotatoria</taxon>
        <taxon>Bdelloidea</taxon>
        <taxon>Adinetida</taxon>
        <taxon>Adinetidae</taxon>
        <taxon>Adineta</taxon>
    </lineage>
</organism>
<dbReference type="Pfam" id="PF00550">
    <property type="entry name" value="PP-binding"/>
    <property type="match status" value="1"/>
</dbReference>
<dbReference type="Pfam" id="PF00501">
    <property type="entry name" value="AMP-binding"/>
    <property type="match status" value="1"/>
</dbReference>
<evidence type="ECO:0000256" key="8">
    <source>
        <dbReference type="ARBA" id="ARBA00026121"/>
    </source>
</evidence>
<dbReference type="Pfam" id="PF07993">
    <property type="entry name" value="NAD_binding_4"/>
    <property type="match status" value="1"/>
</dbReference>
<dbReference type="Proteomes" id="UP000663828">
    <property type="component" value="Unassembled WGS sequence"/>
</dbReference>
<evidence type="ECO:0000259" key="9">
    <source>
        <dbReference type="PROSITE" id="PS50075"/>
    </source>
</evidence>
<dbReference type="GO" id="GO:0005783">
    <property type="term" value="C:endoplasmic reticulum"/>
    <property type="evidence" value="ECO:0007669"/>
    <property type="project" value="TreeGrafter"/>
</dbReference>
<evidence type="ECO:0000256" key="5">
    <source>
        <dbReference type="ARBA" id="ARBA00022771"/>
    </source>
</evidence>
<dbReference type="InterPro" id="IPR020845">
    <property type="entry name" value="AMP-binding_CS"/>
</dbReference>
<keyword evidence="4" id="KW-0479">Metal-binding</keyword>
<evidence type="ECO:0000313" key="11">
    <source>
        <dbReference type="Proteomes" id="UP000663828"/>
    </source>
</evidence>
<gene>
    <name evidence="10" type="ORF">XAT740_LOCUS32318</name>
</gene>
<dbReference type="EC" id="6.2.1.3" evidence="8"/>
<keyword evidence="6" id="KW-0276">Fatty acid metabolism</keyword>
<feature type="domain" description="Carrier" evidence="9">
    <location>
        <begin position="650"/>
        <end position="729"/>
    </location>
</feature>
<keyword evidence="2" id="KW-0597">Phosphoprotein</keyword>
<dbReference type="Gene3D" id="3.40.50.12780">
    <property type="entry name" value="N-terminal domain of ligase-like"/>
    <property type="match status" value="1"/>
</dbReference>
<protein>
    <recommendedName>
        <fullName evidence="8">long-chain-fatty-acid--CoA ligase</fullName>
        <ecNumber evidence="8">6.2.1.3</ecNumber>
    </recommendedName>
</protein>
<dbReference type="Gene3D" id="1.10.1200.10">
    <property type="entry name" value="ACP-like"/>
    <property type="match status" value="1"/>
</dbReference>
<evidence type="ECO:0000256" key="1">
    <source>
        <dbReference type="ARBA" id="ARBA00022450"/>
    </source>
</evidence>
<keyword evidence="1" id="KW-0596">Phosphopantetheine</keyword>
<evidence type="ECO:0000256" key="6">
    <source>
        <dbReference type="ARBA" id="ARBA00022832"/>
    </source>
</evidence>
<dbReference type="InterPro" id="IPR010080">
    <property type="entry name" value="Thioester_reductase-like_dom"/>
</dbReference>
<keyword evidence="7" id="KW-0862">Zinc</keyword>
<evidence type="ECO:0000256" key="4">
    <source>
        <dbReference type="ARBA" id="ARBA00022723"/>
    </source>
</evidence>
<dbReference type="InterPro" id="IPR042099">
    <property type="entry name" value="ANL_N_sf"/>
</dbReference>
<dbReference type="SUPFAM" id="SSF56801">
    <property type="entry name" value="Acetyl-CoA synthetase-like"/>
    <property type="match status" value="1"/>
</dbReference>
<dbReference type="NCBIfam" id="TIGR01746">
    <property type="entry name" value="Thioester-redct"/>
    <property type="match status" value="1"/>
</dbReference>
<keyword evidence="5" id="KW-0863">Zinc-finger</keyword>
<dbReference type="PANTHER" id="PTHR43272">
    <property type="entry name" value="LONG-CHAIN-FATTY-ACID--COA LIGASE"/>
    <property type="match status" value="1"/>
</dbReference>
<dbReference type="InterPro" id="IPR000873">
    <property type="entry name" value="AMP-dep_synth/lig_dom"/>
</dbReference>
<dbReference type="PROSITE" id="PS00455">
    <property type="entry name" value="AMP_BINDING"/>
    <property type="match status" value="1"/>
</dbReference>
<dbReference type="PROSITE" id="PS00012">
    <property type="entry name" value="PHOSPHOPANTETHEINE"/>
    <property type="match status" value="1"/>
</dbReference>
<dbReference type="InterPro" id="IPR036736">
    <property type="entry name" value="ACP-like_sf"/>
</dbReference>
<reference evidence="10" key="1">
    <citation type="submission" date="2021-02" db="EMBL/GenBank/DDBJ databases">
        <authorList>
            <person name="Nowell W R."/>
        </authorList>
    </citation>
    <scope>NUCLEOTIDE SEQUENCE</scope>
</reference>